<comment type="caution">
    <text evidence="1">The sequence shown here is derived from an EMBL/GenBank/DDBJ whole genome shotgun (WGS) entry which is preliminary data.</text>
</comment>
<name>A0A6L6YGN1_9BURK</name>
<dbReference type="RefSeq" id="WP_160335216.1">
    <property type="nucleotide sequence ID" value="NZ_CALPCR010000002.1"/>
</dbReference>
<dbReference type="AlphaFoldDB" id="A0A6L6YGN1"/>
<sequence>MAGRPRKSDEVKKAQGTLQRCRINRKQFDVEGELPAAPPPSLTEEARSAWSMAVRCAPKGLLTVLDHGVLERWCRSYALYRKYAKKVEAGDVEQCHPESGMRSLTPTVTMMIQAHKMMLQCEKELGFSPSARNKVKVEVKDDEEANAFLE</sequence>
<evidence type="ECO:0000313" key="2">
    <source>
        <dbReference type="Proteomes" id="UP000472580"/>
    </source>
</evidence>
<protein>
    <submittedName>
        <fullName evidence="1">Phage terminase small subunit P27 family</fullName>
    </submittedName>
</protein>
<accession>A0A6L6YGN1</accession>
<dbReference type="InterPro" id="IPR006448">
    <property type="entry name" value="Phage_term_ssu_P27"/>
</dbReference>
<dbReference type="NCBIfam" id="TIGR01558">
    <property type="entry name" value="sm_term_P27"/>
    <property type="match status" value="1"/>
</dbReference>
<evidence type="ECO:0000313" key="1">
    <source>
        <dbReference type="EMBL" id="MVX56786.1"/>
    </source>
</evidence>
<dbReference type="OrthoDB" id="6010489at2"/>
<dbReference type="Pfam" id="PF05119">
    <property type="entry name" value="Terminase_4"/>
    <property type="match status" value="1"/>
</dbReference>
<organism evidence="1 2">
    <name type="scientific">Parasutterella muris</name>
    <dbReference type="NCBI Taxonomy" id="2565572"/>
    <lineage>
        <taxon>Bacteria</taxon>
        <taxon>Pseudomonadati</taxon>
        <taxon>Pseudomonadota</taxon>
        <taxon>Betaproteobacteria</taxon>
        <taxon>Burkholderiales</taxon>
        <taxon>Sutterellaceae</taxon>
        <taxon>Parasutterella</taxon>
    </lineage>
</organism>
<reference evidence="1 2" key="1">
    <citation type="submission" date="2019-12" db="EMBL/GenBank/DDBJ databases">
        <title>Microbes associate with the intestines of laboratory mice.</title>
        <authorList>
            <person name="Navarre W."/>
            <person name="Wong E."/>
        </authorList>
    </citation>
    <scope>NUCLEOTIDE SEQUENCE [LARGE SCALE GENOMIC DNA]</scope>
    <source>
        <strain evidence="1 2">NM82_D38</strain>
    </source>
</reference>
<proteinExistence type="predicted"/>
<keyword evidence="2" id="KW-1185">Reference proteome</keyword>
<dbReference type="Proteomes" id="UP000472580">
    <property type="component" value="Unassembled WGS sequence"/>
</dbReference>
<gene>
    <name evidence="1" type="ORF">E5987_06130</name>
</gene>
<dbReference type="EMBL" id="WSRP01000015">
    <property type="protein sequence ID" value="MVX56786.1"/>
    <property type="molecule type" value="Genomic_DNA"/>
</dbReference>